<keyword evidence="2" id="KW-1185">Reference proteome</keyword>
<organism evidence="1 2">
    <name type="scientific">Methylobacterium tardum</name>
    <dbReference type="NCBI Taxonomy" id="374432"/>
    <lineage>
        <taxon>Bacteria</taxon>
        <taxon>Pseudomonadati</taxon>
        <taxon>Pseudomonadota</taxon>
        <taxon>Alphaproteobacteria</taxon>
        <taxon>Hyphomicrobiales</taxon>
        <taxon>Methylobacteriaceae</taxon>
        <taxon>Methylobacterium</taxon>
    </lineage>
</organism>
<sequence>MSDTVDDDATDPSADPSVDLRNFLSAEGHQTLELLEQVRGKYVTSPGDAVCMKALTKLILNAGMRANTALPYSRTNRAEGRILVITGESGAGKSRRLMRTLRRHPALEGQDLAGPDSPVVVVNVPSPCTLKLLGREVLHATGYPLERELLENLVWERVRRRLDRGNKLIVVFDEMQHITRKLNSDEINKVSDTIKNLINNLTWRVSIIVCGLPKVADFIHRDRQLERRAQFIHIDSLTMPGDNAVIAAMVTKLAAVADLIVEADIATNLAPRLIHAACNQWGVAIALTHEAIQTALRPDYLALDRHDDEIDVGDPQQVGPDGTLTLNHFAEAYRGLLGCTDEENPFVSRDWITIRIAGPTVILDAAKDRNTQTGAMGGPS</sequence>
<dbReference type="Proteomes" id="UP001157440">
    <property type="component" value="Unassembled WGS sequence"/>
</dbReference>
<protein>
    <recommendedName>
        <fullName evidence="3">AAA+ ATPase domain-containing protein</fullName>
    </recommendedName>
</protein>
<proteinExistence type="predicted"/>
<dbReference type="InterPro" id="IPR027417">
    <property type="entry name" value="P-loop_NTPase"/>
</dbReference>
<name>A0AA37WT10_9HYPH</name>
<dbReference type="EMBL" id="BSPL01000018">
    <property type="protein sequence ID" value="GLS71664.1"/>
    <property type="molecule type" value="Genomic_DNA"/>
</dbReference>
<comment type="caution">
    <text evidence="1">The sequence shown here is derived from an EMBL/GenBank/DDBJ whole genome shotgun (WGS) entry which is preliminary data.</text>
</comment>
<evidence type="ECO:0000313" key="1">
    <source>
        <dbReference type="EMBL" id="GLS71664.1"/>
    </source>
</evidence>
<dbReference type="SUPFAM" id="SSF52540">
    <property type="entry name" value="P-loop containing nucleoside triphosphate hydrolases"/>
    <property type="match status" value="1"/>
</dbReference>
<dbReference type="RefSeq" id="WP_238198801.1">
    <property type="nucleotide sequence ID" value="NZ_BPQZ01000027.1"/>
</dbReference>
<evidence type="ECO:0000313" key="2">
    <source>
        <dbReference type="Proteomes" id="UP001157440"/>
    </source>
</evidence>
<dbReference type="Gene3D" id="3.40.50.300">
    <property type="entry name" value="P-loop containing nucleotide triphosphate hydrolases"/>
    <property type="match status" value="1"/>
</dbReference>
<evidence type="ECO:0008006" key="3">
    <source>
        <dbReference type="Google" id="ProtNLM"/>
    </source>
</evidence>
<reference evidence="2" key="1">
    <citation type="journal article" date="2019" name="Int. J. Syst. Evol. Microbiol.">
        <title>The Global Catalogue of Microorganisms (GCM) 10K type strain sequencing project: providing services to taxonomists for standard genome sequencing and annotation.</title>
        <authorList>
            <consortium name="The Broad Institute Genomics Platform"/>
            <consortium name="The Broad Institute Genome Sequencing Center for Infectious Disease"/>
            <person name="Wu L."/>
            <person name="Ma J."/>
        </authorList>
    </citation>
    <scope>NUCLEOTIDE SEQUENCE [LARGE SCALE GENOMIC DNA]</scope>
    <source>
        <strain evidence="2">NBRC 103632</strain>
    </source>
</reference>
<dbReference type="Pfam" id="PF05621">
    <property type="entry name" value="TniB"/>
    <property type="match status" value="1"/>
</dbReference>
<dbReference type="AlphaFoldDB" id="A0AA37WT10"/>
<accession>A0AA37WT10</accession>
<gene>
    <name evidence="1" type="ORF">GCM10007890_36770</name>
</gene>
<dbReference type="InterPro" id="IPR008868">
    <property type="entry name" value="TniB"/>
</dbReference>